<dbReference type="VEuPathDB" id="AmoebaDB:NF0110340"/>
<comment type="caution">
    <text evidence="2">The sequence shown here is derived from an EMBL/GenBank/DDBJ whole genome shotgun (WGS) entry which is preliminary data.</text>
</comment>
<evidence type="ECO:0000259" key="1">
    <source>
        <dbReference type="Pfam" id="PF00646"/>
    </source>
</evidence>
<evidence type="ECO:0000313" key="2">
    <source>
        <dbReference type="EMBL" id="KAF0983529.1"/>
    </source>
</evidence>
<dbReference type="GeneID" id="68117809"/>
<dbReference type="Pfam" id="PF00646">
    <property type="entry name" value="F-box"/>
    <property type="match status" value="1"/>
</dbReference>
<evidence type="ECO:0000313" key="3">
    <source>
        <dbReference type="Proteomes" id="UP000444721"/>
    </source>
</evidence>
<dbReference type="InterPro" id="IPR036047">
    <property type="entry name" value="F-box-like_dom_sf"/>
</dbReference>
<dbReference type="SUPFAM" id="SSF81383">
    <property type="entry name" value="F-box domain"/>
    <property type="match status" value="1"/>
</dbReference>
<feature type="domain" description="F-box" evidence="1">
    <location>
        <begin position="75"/>
        <end position="110"/>
    </location>
</feature>
<dbReference type="SUPFAM" id="SSF52047">
    <property type="entry name" value="RNI-like"/>
    <property type="match status" value="1"/>
</dbReference>
<accession>A0A6A5CE05</accession>
<dbReference type="VEuPathDB" id="AmoebaDB:FDP41_010594"/>
<dbReference type="InterPro" id="IPR001810">
    <property type="entry name" value="F-box_dom"/>
</dbReference>
<dbReference type="Proteomes" id="UP000444721">
    <property type="component" value="Unassembled WGS sequence"/>
</dbReference>
<organism evidence="2 3">
    <name type="scientific">Naegleria fowleri</name>
    <name type="common">Brain eating amoeba</name>
    <dbReference type="NCBI Taxonomy" id="5763"/>
    <lineage>
        <taxon>Eukaryota</taxon>
        <taxon>Discoba</taxon>
        <taxon>Heterolobosea</taxon>
        <taxon>Tetramitia</taxon>
        <taxon>Eutetramitia</taxon>
        <taxon>Vahlkampfiidae</taxon>
        <taxon>Naegleria</taxon>
    </lineage>
</organism>
<dbReference type="VEuPathDB" id="AmoebaDB:NfTy_013330"/>
<sequence length="318" mass="36441">MRLGSLRPKLPVRSGFSIPNTKKIPQFPFLTGDSGQMNLLSCFPSKPNSENCLTTTQYLEDQHNSHHHKDSILTPDIIIHHIIPHLNRNDIIKLAGVCFAWRNIIKSSQIGFEFTATGNKISNAGWSFFLSKLSNMGDVLSLFTKASFSYLKIQKSQFKSIFESPQITSLKFHHTNFNSTTLSSILRSSITELTLDSFNLSRKDLKIISNIGIDDNSMKMFSNIHIPHSLELWLTGLTDQGIKIHSKGKLRIHKLILRKCELTRDGVESLFQIKTLEELNVSEVQPRSEEKWITEYAQTLQIKITFYPYSFRSYQPFF</sequence>
<dbReference type="RefSeq" id="XP_044568242.1">
    <property type="nucleotide sequence ID" value="XM_044700909.1"/>
</dbReference>
<gene>
    <name evidence="2" type="ORF">FDP41_010594</name>
</gene>
<dbReference type="InterPro" id="IPR032675">
    <property type="entry name" value="LRR_dom_sf"/>
</dbReference>
<dbReference type="AlphaFoldDB" id="A0A6A5CE05"/>
<dbReference type="EMBL" id="VFQX01000006">
    <property type="protein sequence ID" value="KAF0983529.1"/>
    <property type="molecule type" value="Genomic_DNA"/>
</dbReference>
<reference evidence="2 3" key="1">
    <citation type="journal article" date="2019" name="Sci. Rep.">
        <title>Nanopore sequencing improves the draft genome of the human pathogenic amoeba Naegleria fowleri.</title>
        <authorList>
            <person name="Liechti N."/>
            <person name="Schurch N."/>
            <person name="Bruggmann R."/>
            <person name="Wittwer M."/>
        </authorList>
    </citation>
    <scope>NUCLEOTIDE SEQUENCE [LARGE SCALE GENOMIC DNA]</scope>
    <source>
        <strain evidence="2 3">ATCC 30894</strain>
    </source>
</reference>
<proteinExistence type="predicted"/>
<keyword evidence="3" id="KW-1185">Reference proteome</keyword>
<protein>
    <recommendedName>
        <fullName evidence="1">F-box domain-containing protein</fullName>
    </recommendedName>
</protein>
<name>A0A6A5CE05_NAEFO</name>
<dbReference type="Gene3D" id="3.80.10.10">
    <property type="entry name" value="Ribonuclease Inhibitor"/>
    <property type="match status" value="1"/>
</dbReference>